<keyword evidence="1" id="KW-0805">Transcription regulation</keyword>
<dbReference type="SMART" id="SM00345">
    <property type="entry name" value="HTH_GNTR"/>
    <property type="match status" value="1"/>
</dbReference>
<dbReference type="InterPro" id="IPR000524">
    <property type="entry name" value="Tscrpt_reg_HTH_GntR"/>
</dbReference>
<gene>
    <name evidence="5" type="ORF">AKG95_28280</name>
</gene>
<dbReference type="SUPFAM" id="SSF46785">
    <property type="entry name" value="Winged helix' DNA-binding domain"/>
    <property type="match status" value="1"/>
</dbReference>
<dbReference type="InterPro" id="IPR036390">
    <property type="entry name" value="WH_DNA-bd_sf"/>
</dbReference>
<dbReference type="GO" id="GO:0003700">
    <property type="term" value="F:DNA-binding transcription factor activity"/>
    <property type="evidence" value="ECO:0007669"/>
    <property type="project" value="InterPro"/>
</dbReference>
<dbReference type="Proteomes" id="UP000179840">
    <property type="component" value="Unassembled WGS sequence"/>
</dbReference>
<dbReference type="Gene3D" id="1.10.10.10">
    <property type="entry name" value="Winged helix-like DNA-binding domain superfamily/Winged helix DNA-binding domain"/>
    <property type="match status" value="1"/>
</dbReference>
<evidence type="ECO:0000313" key="6">
    <source>
        <dbReference type="Proteomes" id="UP000179840"/>
    </source>
</evidence>
<reference evidence="5 6" key="1">
    <citation type="submission" date="2015-06" db="EMBL/GenBank/DDBJ databases">
        <title>Draft genome sequencing of a biphenyl-degrading bacterium, Janthinobacterium lividum MEG1.</title>
        <authorList>
            <person name="Shimodaira J."/>
            <person name="Hatta T."/>
        </authorList>
    </citation>
    <scope>NUCLEOTIDE SEQUENCE [LARGE SCALE GENOMIC DNA]</scope>
    <source>
        <strain evidence="5 6">MEG1</strain>
    </source>
</reference>
<evidence type="ECO:0000256" key="1">
    <source>
        <dbReference type="ARBA" id="ARBA00023015"/>
    </source>
</evidence>
<name>A0A1S1U2W3_9BURK</name>
<dbReference type="Pfam" id="PF07702">
    <property type="entry name" value="UTRA"/>
    <property type="match status" value="1"/>
</dbReference>
<evidence type="ECO:0000259" key="4">
    <source>
        <dbReference type="PROSITE" id="PS50949"/>
    </source>
</evidence>
<protein>
    <submittedName>
        <fullName evidence="5">GntR family transcriptional regulator</fullName>
    </submittedName>
</protein>
<dbReference type="PROSITE" id="PS50949">
    <property type="entry name" value="HTH_GNTR"/>
    <property type="match status" value="1"/>
</dbReference>
<evidence type="ECO:0000313" key="5">
    <source>
        <dbReference type="EMBL" id="OHV94429.1"/>
    </source>
</evidence>
<dbReference type="PANTHER" id="PTHR44846:SF1">
    <property type="entry name" value="MANNOSYL-D-GLYCERATE TRANSPORT_METABOLISM SYSTEM REPRESSOR MNGR-RELATED"/>
    <property type="match status" value="1"/>
</dbReference>
<sequence length="249" mass="27922">MSQTSVELKVDLNDNSPLYMQIARKLSDDVRNGRYQVDQALPSERTLSELLDVSRVTARKAIDQLVEQGLVVRRRGSGNYIAPRIEQPLSNLSSFSEQLQQRGYRPGSRWLKREVVIASSDEQLSLGLAQNTKVARLERLRLADDVVMAYEVSVLPFSVVPDPAAMGDSLYEYLSSIKKAPVRALQHIRAMNATDVLAKQLGIPDGQAVLFITRIAYLESGEAVELTHSYCRSDHYDFVAEMRRAPSQL</sequence>
<dbReference type="InterPro" id="IPR011663">
    <property type="entry name" value="UTRA"/>
</dbReference>
<dbReference type="AlphaFoldDB" id="A0A1S1U2W3"/>
<accession>A0A1S1U2W3</accession>
<dbReference type="RefSeq" id="WP_071080135.1">
    <property type="nucleotide sequence ID" value="NZ_LFKP01000014.1"/>
</dbReference>
<dbReference type="Pfam" id="PF00392">
    <property type="entry name" value="GntR"/>
    <property type="match status" value="1"/>
</dbReference>
<dbReference type="EMBL" id="LFKP01000014">
    <property type="protein sequence ID" value="OHV94429.1"/>
    <property type="molecule type" value="Genomic_DNA"/>
</dbReference>
<dbReference type="Gene3D" id="3.40.1410.10">
    <property type="entry name" value="Chorismate lyase-like"/>
    <property type="match status" value="1"/>
</dbReference>
<keyword evidence="3" id="KW-0804">Transcription</keyword>
<organism evidence="5 6">
    <name type="scientific">Janthinobacterium lividum</name>
    <dbReference type="NCBI Taxonomy" id="29581"/>
    <lineage>
        <taxon>Bacteria</taxon>
        <taxon>Pseudomonadati</taxon>
        <taxon>Pseudomonadota</taxon>
        <taxon>Betaproteobacteria</taxon>
        <taxon>Burkholderiales</taxon>
        <taxon>Oxalobacteraceae</taxon>
        <taxon>Janthinobacterium</taxon>
    </lineage>
</organism>
<dbReference type="InterPro" id="IPR028978">
    <property type="entry name" value="Chorismate_lyase_/UTRA_dom_sf"/>
</dbReference>
<dbReference type="InterPro" id="IPR050679">
    <property type="entry name" value="Bact_HTH_transcr_reg"/>
</dbReference>
<comment type="caution">
    <text evidence="5">The sequence shown here is derived from an EMBL/GenBank/DDBJ whole genome shotgun (WGS) entry which is preliminary data.</text>
</comment>
<dbReference type="PANTHER" id="PTHR44846">
    <property type="entry name" value="MANNOSYL-D-GLYCERATE TRANSPORT/METABOLISM SYSTEM REPRESSOR MNGR-RELATED"/>
    <property type="match status" value="1"/>
</dbReference>
<dbReference type="SMART" id="SM00866">
    <property type="entry name" value="UTRA"/>
    <property type="match status" value="1"/>
</dbReference>
<proteinExistence type="predicted"/>
<dbReference type="InterPro" id="IPR036388">
    <property type="entry name" value="WH-like_DNA-bd_sf"/>
</dbReference>
<dbReference type="GO" id="GO:0003677">
    <property type="term" value="F:DNA binding"/>
    <property type="evidence" value="ECO:0007669"/>
    <property type="project" value="UniProtKB-KW"/>
</dbReference>
<dbReference type="SUPFAM" id="SSF64288">
    <property type="entry name" value="Chorismate lyase-like"/>
    <property type="match status" value="1"/>
</dbReference>
<dbReference type="CDD" id="cd07377">
    <property type="entry name" value="WHTH_GntR"/>
    <property type="match status" value="1"/>
</dbReference>
<keyword evidence="2" id="KW-0238">DNA-binding</keyword>
<evidence type="ECO:0000256" key="2">
    <source>
        <dbReference type="ARBA" id="ARBA00023125"/>
    </source>
</evidence>
<feature type="domain" description="HTH gntR-type" evidence="4">
    <location>
        <begin position="16"/>
        <end position="84"/>
    </location>
</feature>
<evidence type="ECO:0000256" key="3">
    <source>
        <dbReference type="ARBA" id="ARBA00023163"/>
    </source>
</evidence>
<dbReference type="PRINTS" id="PR00035">
    <property type="entry name" value="HTHGNTR"/>
</dbReference>
<dbReference type="GO" id="GO:0045892">
    <property type="term" value="P:negative regulation of DNA-templated transcription"/>
    <property type="evidence" value="ECO:0007669"/>
    <property type="project" value="TreeGrafter"/>
</dbReference>